<dbReference type="AlphaFoldDB" id="A0A1N7RE12"/>
<protein>
    <submittedName>
        <fullName evidence="3">NADP-dependent aldehyde dehydrogenase</fullName>
    </submittedName>
</protein>
<organism evidence="3 4">
    <name type="scientific">Filimonas lacunae</name>
    <dbReference type="NCBI Taxonomy" id="477680"/>
    <lineage>
        <taxon>Bacteria</taxon>
        <taxon>Pseudomonadati</taxon>
        <taxon>Bacteroidota</taxon>
        <taxon>Chitinophagia</taxon>
        <taxon>Chitinophagales</taxon>
        <taxon>Chitinophagaceae</taxon>
        <taxon>Filimonas</taxon>
    </lineage>
</organism>
<name>A0A1N7RE12_9BACT</name>
<dbReference type="Gene3D" id="3.40.605.10">
    <property type="entry name" value="Aldehyde Dehydrogenase, Chain A, domain 1"/>
    <property type="match status" value="1"/>
</dbReference>
<dbReference type="CDD" id="cd07129">
    <property type="entry name" value="ALDH_KGSADH"/>
    <property type="match status" value="1"/>
</dbReference>
<dbReference type="PANTHER" id="PTHR43353">
    <property type="entry name" value="SUCCINATE-SEMIALDEHYDE DEHYDROGENASE, MITOCHONDRIAL"/>
    <property type="match status" value="1"/>
</dbReference>
<dbReference type="GO" id="GO:0016620">
    <property type="term" value="F:oxidoreductase activity, acting on the aldehyde or oxo group of donors, NAD or NADP as acceptor"/>
    <property type="evidence" value="ECO:0007669"/>
    <property type="project" value="InterPro"/>
</dbReference>
<accession>A0A1N7RE12</accession>
<evidence type="ECO:0000259" key="2">
    <source>
        <dbReference type="Pfam" id="PF00171"/>
    </source>
</evidence>
<feature type="domain" description="Aldehyde dehydrogenase" evidence="2">
    <location>
        <begin position="9"/>
        <end position="428"/>
    </location>
</feature>
<dbReference type="RefSeq" id="WP_076382178.1">
    <property type="nucleotide sequence ID" value="NZ_AP017422.1"/>
</dbReference>
<gene>
    <name evidence="3" type="ORF">SAMN05421788_112107</name>
</gene>
<dbReference type="STRING" id="477680.SAMN05421788_112107"/>
<keyword evidence="4" id="KW-1185">Reference proteome</keyword>
<dbReference type="Gene3D" id="3.40.309.10">
    <property type="entry name" value="Aldehyde Dehydrogenase, Chain A, domain 2"/>
    <property type="match status" value="1"/>
</dbReference>
<dbReference type="SUPFAM" id="SSF53720">
    <property type="entry name" value="ALDH-like"/>
    <property type="match status" value="1"/>
</dbReference>
<proteinExistence type="predicted"/>
<sequence>MATELLEEKSVQAATIMQQAQEAFDSYKKAGAAVKAAFLQQIAASIESYREVLVATAQEETHLPLPRLNGEISRTTGQLQLFANVLLEGSWVEAAIDMADDTRTPARPDIRKMKVPSGPVIVFGASNFPFAFSTAGGDTASALAAGCSVVIKAHPAHEKTSNLVYKAIEEAIQKSNLHQHVVQHVSDKGNALAKALVQHEHAAAVGFTGSLAGGKAIWQYANERACPIPVFAEMSSINPVVLFPDKLQQQPAQLAQLYAASITAGMGQFCTNPGLLLAVKGEGFQLFLQHLGEEIGKVAPQPMLHEGIYCNWQRASEEILQQQKVEIVVQSAQQATGICPLPVIAKVPAATFIQNGVLKEEVFGPLSLVVECEDVHELKQALQQVKGQLTTTLMATEKDLEQFTDIIALQQSLAGRIIINSVPTGVEVCAAMVHGGPFPATTDARFTSVGSSAIQRWVRPLCFQGFPDALLPDELKNSNPLHIWRIVNNQLTNSAL</sequence>
<dbReference type="EMBL" id="FTOR01000012">
    <property type="protein sequence ID" value="SIT33292.1"/>
    <property type="molecule type" value="Genomic_DNA"/>
</dbReference>
<evidence type="ECO:0000256" key="1">
    <source>
        <dbReference type="ARBA" id="ARBA00023002"/>
    </source>
</evidence>
<dbReference type="Proteomes" id="UP000186917">
    <property type="component" value="Unassembled WGS sequence"/>
</dbReference>
<evidence type="ECO:0000313" key="4">
    <source>
        <dbReference type="Proteomes" id="UP000186917"/>
    </source>
</evidence>
<dbReference type="PANTHER" id="PTHR43353:SF3">
    <property type="entry name" value="ALDEHYDE DEHYDROGENASE-RELATED"/>
    <property type="match status" value="1"/>
</dbReference>
<evidence type="ECO:0000313" key="3">
    <source>
        <dbReference type="EMBL" id="SIT33292.1"/>
    </source>
</evidence>
<dbReference type="InterPro" id="IPR050740">
    <property type="entry name" value="Aldehyde_DH_Superfamily"/>
</dbReference>
<dbReference type="InterPro" id="IPR016162">
    <property type="entry name" value="Ald_DH_N"/>
</dbReference>
<dbReference type="InterPro" id="IPR016161">
    <property type="entry name" value="Ald_DH/histidinol_DH"/>
</dbReference>
<dbReference type="InterPro" id="IPR044151">
    <property type="entry name" value="ALDH_KGSADH"/>
</dbReference>
<reference evidence="4" key="1">
    <citation type="submission" date="2017-01" db="EMBL/GenBank/DDBJ databases">
        <authorList>
            <person name="Varghese N."/>
            <person name="Submissions S."/>
        </authorList>
    </citation>
    <scope>NUCLEOTIDE SEQUENCE [LARGE SCALE GENOMIC DNA]</scope>
    <source>
        <strain evidence="4">DSM 21054</strain>
    </source>
</reference>
<dbReference type="InterPro" id="IPR015590">
    <property type="entry name" value="Aldehyde_DH_dom"/>
</dbReference>
<dbReference type="InterPro" id="IPR016163">
    <property type="entry name" value="Ald_DH_C"/>
</dbReference>
<dbReference type="Pfam" id="PF00171">
    <property type="entry name" value="Aldedh"/>
    <property type="match status" value="1"/>
</dbReference>
<dbReference type="OrthoDB" id="9770537at2"/>
<keyword evidence="1" id="KW-0560">Oxidoreductase</keyword>